<dbReference type="RefSeq" id="WP_116611108.1">
    <property type="nucleotide sequence ID" value="NZ_QEOB01000006.1"/>
</dbReference>
<sequence length="198" mass="21567">MSHNYTAEVPRKLAHTRQIVCTGYVREDGLYDIEARMTDTKGHDSALLFKDVPSGGAIHDMRLTLTVDETLVIRAAHARTDSAPTPWCAQINEAYAKLVGITIGNGFMKEVKTRLGGTRGCTHLTELLGPMATTAFQTLIGLRQDAHERLAEAVRGERSPLLPMLDTCHAWRAQGEVVHVLRERSGAAPARAQAAADA</sequence>
<accession>A0ABX5KQE6</accession>
<protein>
    <recommendedName>
        <fullName evidence="3">DUF2889 family protein</fullName>
    </recommendedName>
</protein>
<dbReference type="InterPro" id="IPR021312">
    <property type="entry name" value="DUF2889"/>
</dbReference>
<keyword evidence="2" id="KW-1185">Reference proteome</keyword>
<evidence type="ECO:0000313" key="2">
    <source>
        <dbReference type="Proteomes" id="UP000245712"/>
    </source>
</evidence>
<dbReference type="Proteomes" id="UP000245712">
    <property type="component" value="Unassembled WGS sequence"/>
</dbReference>
<gene>
    <name evidence="1" type="ORF">C7402_106115</name>
</gene>
<name>A0ABX5KQE6_9BURK</name>
<reference evidence="1 2" key="1">
    <citation type="submission" date="2018-05" db="EMBL/GenBank/DDBJ databases">
        <title>Genomic Encyclopedia of Type Strains, Phase IV (KMG-V): Genome sequencing to study the core and pangenomes of soil and plant-associated prokaryotes.</title>
        <authorList>
            <person name="Whitman W."/>
        </authorList>
    </citation>
    <scope>NUCLEOTIDE SEQUENCE [LARGE SCALE GENOMIC DNA]</scope>
    <source>
        <strain evidence="1 2">SCZa-39</strain>
    </source>
</reference>
<organism evidence="1 2">
    <name type="scientific">Paraburkholderia unamae</name>
    <dbReference type="NCBI Taxonomy" id="219649"/>
    <lineage>
        <taxon>Bacteria</taxon>
        <taxon>Pseudomonadati</taxon>
        <taxon>Pseudomonadota</taxon>
        <taxon>Betaproteobacteria</taxon>
        <taxon>Burkholderiales</taxon>
        <taxon>Burkholderiaceae</taxon>
        <taxon>Paraburkholderia</taxon>
    </lineage>
</organism>
<evidence type="ECO:0008006" key="3">
    <source>
        <dbReference type="Google" id="ProtNLM"/>
    </source>
</evidence>
<dbReference type="Pfam" id="PF11136">
    <property type="entry name" value="DUF2889"/>
    <property type="match status" value="1"/>
</dbReference>
<comment type="caution">
    <text evidence="1">The sequence shown here is derived from an EMBL/GenBank/DDBJ whole genome shotgun (WGS) entry which is preliminary data.</text>
</comment>
<proteinExistence type="predicted"/>
<dbReference type="EMBL" id="QEOB01000006">
    <property type="protein sequence ID" value="PVX83709.1"/>
    <property type="molecule type" value="Genomic_DNA"/>
</dbReference>
<evidence type="ECO:0000313" key="1">
    <source>
        <dbReference type="EMBL" id="PVX83709.1"/>
    </source>
</evidence>